<name>D7G572_ECTSI</name>
<dbReference type="InParanoid" id="D7G572"/>
<protein>
    <submittedName>
        <fullName evidence="1">Uncharacterized protein</fullName>
    </submittedName>
</protein>
<dbReference type="OrthoDB" id="10432443at2759"/>
<sequence length="320" mass="37243">MRRWKRQTKRITTNHKPRVMAATADGGVCEIKMDDSGRLTHIWWQTREQPFMDEFRSCFSCMMDGSQSPISGKRKDVDNALLEDGPGSQKRLKRLLTQESDLKVYEANIHDMMKQMPAQRERRKKDFERVLTLFASDSLAKDRRNKVFEYFDKAVTKANCFQVKEVYSVSQDLLSVLDEARETLELLVNWCDLCLPANEQAFAEAHRIKIQHFQDYLSAGLSSVVSETADINTQLDKRAQTLRSLFSTKDVLPENQEGWYRLHREMLVHHEVNAYLSAATSWEKLLEDYLLYYNYYKMNLKDSTIVFQSEGKGGGNDYFG</sequence>
<accession>D7G572</accession>
<reference evidence="1 2" key="1">
    <citation type="journal article" date="2010" name="Nature">
        <title>The Ectocarpus genome and the independent evolution of multicellularity in brown algae.</title>
        <authorList>
            <person name="Cock J.M."/>
            <person name="Sterck L."/>
            <person name="Rouze P."/>
            <person name="Scornet D."/>
            <person name="Allen A.E."/>
            <person name="Amoutzias G."/>
            <person name="Anthouard V."/>
            <person name="Artiguenave F."/>
            <person name="Aury J.M."/>
            <person name="Badger J.H."/>
            <person name="Beszteri B."/>
            <person name="Billiau K."/>
            <person name="Bonnet E."/>
            <person name="Bothwell J.H."/>
            <person name="Bowler C."/>
            <person name="Boyen C."/>
            <person name="Brownlee C."/>
            <person name="Carrano C.J."/>
            <person name="Charrier B."/>
            <person name="Cho G.Y."/>
            <person name="Coelho S.M."/>
            <person name="Collen J."/>
            <person name="Corre E."/>
            <person name="Da Silva C."/>
            <person name="Delage L."/>
            <person name="Delaroque N."/>
            <person name="Dittami S.M."/>
            <person name="Doulbeau S."/>
            <person name="Elias M."/>
            <person name="Farnham G."/>
            <person name="Gachon C.M."/>
            <person name="Gschloessl B."/>
            <person name="Heesch S."/>
            <person name="Jabbari K."/>
            <person name="Jubin C."/>
            <person name="Kawai H."/>
            <person name="Kimura K."/>
            <person name="Kloareg B."/>
            <person name="Kupper F.C."/>
            <person name="Lang D."/>
            <person name="Le Bail A."/>
            <person name="Leblanc C."/>
            <person name="Lerouge P."/>
            <person name="Lohr M."/>
            <person name="Lopez P.J."/>
            <person name="Martens C."/>
            <person name="Maumus F."/>
            <person name="Michel G."/>
            <person name="Miranda-Saavedra D."/>
            <person name="Morales J."/>
            <person name="Moreau H."/>
            <person name="Motomura T."/>
            <person name="Nagasato C."/>
            <person name="Napoli C.A."/>
            <person name="Nelson D.R."/>
            <person name="Nyvall-Collen P."/>
            <person name="Peters A.F."/>
            <person name="Pommier C."/>
            <person name="Potin P."/>
            <person name="Poulain J."/>
            <person name="Quesneville H."/>
            <person name="Read B."/>
            <person name="Rensing S.A."/>
            <person name="Ritter A."/>
            <person name="Rousvoal S."/>
            <person name="Samanta M."/>
            <person name="Samson G."/>
            <person name="Schroeder D.C."/>
            <person name="Segurens B."/>
            <person name="Strittmatter M."/>
            <person name="Tonon T."/>
            <person name="Tregear J.W."/>
            <person name="Valentin K."/>
            <person name="von Dassow P."/>
            <person name="Yamagishi T."/>
            <person name="Van de Peer Y."/>
            <person name="Wincker P."/>
        </authorList>
    </citation>
    <scope>NUCLEOTIDE SEQUENCE [LARGE SCALE GENOMIC DNA]</scope>
    <source>
        <strain evidence="2">Ec32 / CCAP1310/4</strain>
    </source>
</reference>
<organism evidence="1 2">
    <name type="scientific">Ectocarpus siliculosus</name>
    <name type="common">Brown alga</name>
    <name type="synonym">Conferva siliculosa</name>
    <dbReference type="NCBI Taxonomy" id="2880"/>
    <lineage>
        <taxon>Eukaryota</taxon>
        <taxon>Sar</taxon>
        <taxon>Stramenopiles</taxon>
        <taxon>Ochrophyta</taxon>
        <taxon>PX clade</taxon>
        <taxon>Phaeophyceae</taxon>
        <taxon>Ectocarpales</taxon>
        <taxon>Ectocarpaceae</taxon>
        <taxon>Ectocarpus</taxon>
    </lineage>
</organism>
<evidence type="ECO:0000313" key="1">
    <source>
        <dbReference type="EMBL" id="CBJ27226.1"/>
    </source>
</evidence>
<dbReference type="AlphaFoldDB" id="D7G572"/>
<dbReference type="EMBL" id="FN648852">
    <property type="protein sequence ID" value="CBJ27226.1"/>
    <property type="molecule type" value="Genomic_DNA"/>
</dbReference>
<gene>
    <name evidence="1" type="ORF">Esi_0063_0024</name>
</gene>
<evidence type="ECO:0000313" key="2">
    <source>
        <dbReference type="Proteomes" id="UP000002630"/>
    </source>
</evidence>
<keyword evidence="2" id="KW-1185">Reference proteome</keyword>
<dbReference type="Proteomes" id="UP000002630">
    <property type="component" value="Linkage Group LG17"/>
</dbReference>
<proteinExistence type="predicted"/>
<dbReference type="EMBL" id="FN649742">
    <property type="protein sequence ID" value="CBJ27226.1"/>
    <property type="molecule type" value="Genomic_DNA"/>
</dbReference>